<reference evidence="1" key="1">
    <citation type="submission" date="2014-01" db="EMBL/GenBank/DDBJ databases">
        <authorList>
            <person name="Brown-Elliot B."/>
            <person name="Wallace R."/>
            <person name="Lenaerts A."/>
            <person name="Ordway D."/>
            <person name="DeGroote M.A."/>
            <person name="Parker T."/>
            <person name="Sizemore C."/>
            <person name="Tallon L.J."/>
            <person name="Sadzewicz L.K."/>
            <person name="Sengamalay N."/>
            <person name="Fraser C.M."/>
            <person name="Hine E."/>
            <person name="Shefchek K.A."/>
            <person name="Das S.P."/>
            <person name="Tettelin H."/>
        </authorList>
    </citation>
    <scope>NUCLEOTIDE SEQUENCE [LARGE SCALE GENOMIC DNA]</scope>
    <source>
        <strain evidence="1">4042</strain>
    </source>
</reference>
<sequence length="41" mass="4219">MPIAVACGHLWCSPRKAFLCKALTTTAPHQLIVAASAGAVL</sequence>
<evidence type="ECO:0000313" key="1">
    <source>
        <dbReference type="EMBL" id="EUA30159.1"/>
    </source>
</evidence>
<dbReference type="EMBL" id="JAOB01000060">
    <property type="protein sequence ID" value="EUA30159.1"/>
    <property type="molecule type" value="Genomic_DNA"/>
</dbReference>
<name>X8AF52_MYCXE</name>
<protein>
    <submittedName>
        <fullName evidence="1">Uncharacterized protein</fullName>
    </submittedName>
</protein>
<dbReference type="AlphaFoldDB" id="X8AF52"/>
<accession>X8AF52</accession>
<proteinExistence type="predicted"/>
<gene>
    <name evidence="1" type="ORF">I553_4415</name>
</gene>
<organism evidence="1">
    <name type="scientific">Mycobacterium xenopi 4042</name>
    <dbReference type="NCBI Taxonomy" id="1299334"/>
    <lineage>
        <taxon>Bacteria</taxon>
        <taxon>Bacillati</taxon>
        <taxon>Actinomycetota</taxon>
        <taxon>Actinomycetes</taxon>
        <taxon>Mycobacteriales</taxon>
        <taxon>Mycobacteriaceae</taxon>
        <taxon>Mycobacterium</taxon>
    </lineage>
</organism>
<comment type="caution">
    <text evidence="1">The sequence shown here is derived from an EMBL/GenBank/DDBJ whole genome shotgun (WGS) entry which is preliminary data.</text>
</comment>